<dbReference type="InterPro" id="IPR023393">
    <property type="entry name" value="START-like_dom_sf"/>
</dbReference>
<dbReference type="EMBL" id="BMIB01000003">
    <property type="protein sequence ID" value="GGH73470.1"/>
    <property type="molecule type" value="Genomic_DNA"/>
</dbReference>
<comment type="caution">
    <text evidence="3">The sequence shown here is derived from an EMBL/GenBank/DDBJ whole genome shotgun (WGS) entry which is preliminary data.</text>
</comment>
<evidence type="ECO:0000313" key="4">
    <source>
        <dbReference type="Proteomes" id="UP000627292"/>
    </source>
</evidence>
<name>A0A917MX40_9BACT</name>
<proteinExistence type="inferred from homology"/>
<accession>A0A917MX40</accession>
<sequence>MNKLNIEKDAFGKKLTVTRYFNATPEQVWRAWTEKELLDQWWAPKPYQAQTKTLEFVNGGTWLYAMAGPEGDKNWCKVEFKNIVPGKSFDSIALFSDENGVTNDIIPAMHWTNTFYGEAAGTKVVIEVSFATEEGLKAIVEMGFQEGFASAMENLDQIFSQQ</sequence>
<feature type="domain" description="Activator of Hsp90 ATPase homologue 1/2-like C-terminal" evidence="2">
    <location>
        <begin position="22"/>
        <end position="159"/>
    </location>
</feature>
<evidence type="ECO:0000313" key="3">
    <source>
        <dbReference type="EMBL" id="GGH73470.1"/>
    </source>
</evidence>
<protein>
    <submittedName>
        <fullName evidence="3">Activator of HSP90 ATPase</fullName>
    </submittedName>
</protein>
<reference evidence="3" key="1">
    <citation type="journal article" date="2014" name="Int. J. Syst. Evol. Microbiol.">
        <title>Complete genome sequence of Corynebacterium casei LMG S-19264T (=DSM 44701T), isolated from a smear-ripened cheese.</title>
        <authorList>
            <consortium name="US DOE Joint Genome Institute (JGI-PGF)"/>
            <person name="Walter F."/>
            <person name="Albersmeier A."/>
            <person name="Kalinowski J."/>
            <person name="Ruckert C."/>
        </authorList>
    </citation>
    <scope>NUCLEOTIDE SEQUENCE</scope>
    <source>
        <strain evidence="3">CGMCC 1.15290</strain>
    </source>
</reference>
<evidence type="ECO:0000256" key="1">
    <source>
        <dbReference type="ARBA" id="ARBA00006817"/>
    </source>
</evidence>
<comment type="similarity">
    <text evidence="1">Belongs to the AHA1 family.</text>
</comment>
<dbReference type="Gene3D" id="3.30.530.20">
    <property type="match status" value="1"/>
</dbReference>
<dbReference type="InterPro" id="IPR013538">
    <property type="entry name" value="ASHA1/2-like_C"/>
</dbReference>
<organism evidence="3 4">
    <name type="scientific">Filimonas zeae</name>
    <dbReference type="NCBI Taxonomy" id="1737353"/>
    <lineage>
        <taxon>Bacteria</taxon>
        <taxon>Pseudomonadati</taxon>
        <taxon>Bacteroidota</taxon>
        <taxon>Chitinophagia</taxon>
        <taxon>Chitinophagales</taxon>
        <taxon>Chitinophagaceae</taxon>
        <taxon>Filimonas</taxon>
    </lineage>
</organism>
<dbReference type="Pfam" id="PF08327">
    <property type="entry name" value="AHSA1"/>
    <property type="match status" value="1"/>
</dbReference>
<dbReference type="SUPFAM" id="SSF55961">
    <property type="entry name" value="Bet v1-like"/>
    <property type="match status" value="1"/>
</dbReference>
<keyword evidence="4" id="KW-1185">Reference proteome</keyword>
<dbReference type="Proteomes" id="UP000627292">
    <property type="component" value="Unassembled WGS sequence"/>
</dbReference>
<evidence type="ECO:0000259" key="2">
    <source>
        <dbReference type="Pfam" id="PF08327"/>
    </source>
</evidence>
<reference evidence="3" key="2">
    <citation type="submission" date="2020-09" db="EMBL/GenBank/DDBJ databases">
        <authorList>
            <person name="Sun Q."/>
            <person name="Zhou Y."/>
        </authorList>
    </citation>
    <scope>NUCLEOTIDE SEQUENCE</scope>
    <source>
        <strain evidence="3">CGMCC 1.15290</strain>
    </source>
</reference>
<dbReference type="CDD" id="cd07814">
    <property type="entry name" value="SRPBCC_CalC_Aha1-like"/>
    <property type="match status" value="1"/>
</dbReference>
<dbReference type="RefSeq" id="WP_188954600.1">
    <property type="nucleotide sequence ID" value="NZ_BMIB01000003.1"/>
</dbReference>
<gene>
    <name evidence="3" type="ORF">GCM10011379_35020</name>
</gene>
<dbReference type="AlphaFoldDB" id="A0A917MX40"/>